<dbReference type="InParanoid" id="E2A6T9"/>
<accession>E2A6T9</accession>
<dbReference type="PANTHER" id="PTHR16056:SF2">
    <property type="entry name" value="TESTIS-EXPRESSED PROTEIN 10"/>
    <property type="match status" value="1"/>
</dbReference>
<dbReference type="GO" id="GO:0071339">
    <property type="term" value="C:MLL1 complex"/>
    <property type="evidence" value="ECO:0007669"/>
    <property type="project" value="TreeGrafter"/>
</dbReference>
<evidence type="ECO:0000259" key="4">
    <source>
        <dbReference type="Pfam" id="PF12333"/>
    </source>
</evidence>
<keyword evidence="3" id="KW-0539">Nucleus</keyword>
<dbReference type="PANTHER" id="PTHR16056">
    <property type="entry name" value="REGULATOR OF MICROTUBULE DYNAMICS PROTEIN"/>
    <property type="match status" value="1"/>
</dbReference>
<dbReference type="InterPro" id="IPR011989">
    <property type="entry name" value="ARM-like"/>
</dbReference>
<evidence type="ECO:0000256" key="3">
    <source>
        <dbReference type="ARBA" id="ARBA00023242"/>
    </source>
</evidence>
<gene>
    <name evidence="5" type="ORF">EAG_02477</name>
</gene>
<dbReference type="OMA" id="WLEVRPQ"/>
<dbReference type="AlphaFoldDB" id="E2A6T9"/>
<evidence type="ECO:0000256" key="1">
    <source>
        <dbReference type="ARBA" id="ARBA00004123"/>
    </source>
</evidence>
<dbReference type="Pfam" id="PF12333">
    <property type="entry name" value="Ipi1_N"/>
    <property type="match status" value="1"/>
</dbReference>
<evidence type="ECO:0000256" key="2">
    <source>
        <dbReference type="ARBA" id="ARBA00006427"/>
    </source>
</evidence>
<dbReference type="InterPro" id="IPR024679">
    <property type="entry name" value="Ipi1_N"/>
</dbReference>
<dbReference type="KEGG" id="cfo:105249048"/>
<dbReference type="STRING" id="104421.E2A6T9"/>
<feature type="domain" description="Pre-rRNA-processing protein Ipi1 N-terminal" evidence="4">
    <location>
        <begin position="141"/>
        <end position="235"/>
    </location>
</feature>
<organism evidence="6">
    <name type="scientific">Camponotus floridanus</name>
    <name type="common">Florida carpenter ant</name>
    <dbReference type="NCBI Taxonomy" id="104421"/>
    <lineage>
        <taxon>Eukaryota</taxon>
        <taxon>Metazoa</taxon>
        <taxon>Ecdysozoa</taxon>
        <taxon>Arthropoda</taxon>
        <taxon>Hexapoda</taxon>
        <taxon>Insecta</taxon>
        <taxon>Pterygota</taxon>
        <taxon>Neoptera</taxon>
        <taxon>Endopterygota</taxon>
        <taxon>Hymenoptera</taxon>
        <taxon>Apocrita</taxon>
        <taxon>Aculeata</taxon>
        <taxon>Formicoidea</taxon>
        <taxon>Formicidae</taxon>
        <taxon>Formicinae</taxon>
        <taxon>Camponotus</taxon>
    </lineage>
</organism>
<dbReference type="InterPro" id="IPR016024">
    <property type="entry name" value="ARM-type_fold"/>
</dbReference>
<evidence type="ECO:0000313" key="5">
    <source>
        <dbReference type="EMBL" id="EFN70805.1"/>
    </source>
</evidence>
<comment type="subcellular location">
    <subcellularLocation>
        <location evidence="1">Nucleus</location>
    </subcellularLocation>
</comment>
<dbReference type="Proteomes" id="UP000000311">
    <property type="component" value="Unassembled WGS sequence"/>
</dbReference>
<protein>
    <submittedName>
        <fullName evidence="5">Testis-expressed sequence 10 protein-like protein</fullName>
    </submittedName>
</protein>
<evidence type="ECO:0000313" key="6">
    <source>
        <dbReference type="Proteomes" id="UP000000311"/>
    </source>
</evidence>
<proteinExistence type="inferred from homology"/>
<name>E2A6T9_CAMFO</name>
<dbReference type="Gene3D" id="1.25.10.10">
    <property type="entry name" value="Leucine-rich Repeat Variant"/>
    <property type="match status" value="1"/>
</dbReference>
<dbReference type="FunCoup" id="E2A6T9">
    <property type="interactions" value="493"/>
</dbReference>
<comment type="similarity">
    <text evidence="2">Belongs to the IPI1/TEX10 family.</text>
</comment>
<sequence length="618" mass="72016">MTKNHKHSKRLKSEKAKIKLKSKKSISQLPKGLNITDASFKIKKILIREQLQHRDETEVLSTHKLNIKDLLTRLRHHNSTIREETLRQLKDILLRYPPKILHSQLNSLLRGVAALSLDREKDVRRDSLHALNLILGPISNEQITPYCNILISYLSCAMTHIDSRIKEDSLLFLDVLMENCGSVLAKDGHKILPNFLGMICRLHSEIKPGRQLTTTLNSKSTNIKWTIKIMKRMANVFTSVVNYEKHCTNVHLNAPLTMLIESKRYTKYVPIYSSSPAQICKIDLDKDLSSEKSYAEETFSIEEFIKYVDLLMPLIFDIWFEVYPNERIENYTETIISSEAAMLLKSIIEILDSIIEYIEISARDDYDAEHIKYWFKDTFHDGYMKNFLSRFPYSQMKPPINESRKHQEDFSQTAFTKGCLEQNLALSRIHVWFTSLNNYNKQLPKPVKDHCISIMKYLNDTIENWCDLSALLQLTKLLKTLYLKASSVWYANCIDLSHTLQLIIEASSRSSNRELQSQLSLIIGDVMLECNLNLLHREEIFKNFVTTLPSLLLRRSIDDVTIRMISQITLRFKEWIQKELITKHKAIIENAKRIDIIGSHNDKESRLIICNLYYFMDS</sequence>
<keyword evidence="6" id="KW-1185">Reference proteome</keyword>
<dbReference type="SUPFAM" id="SSF48371">
    <property type="entry name" value="ARM repeat"/>
    <property type="match status" value="1"/>
</dbReference>
<reference evidence="5 6" key="1">
    <citation type="journal article" date="2010" name="Science">
        <title>Genomic comparison of the ants Camponotus floridanus and Harpegnathos saltator.</title>
        <authorList>
            <person name="Bonasio R."/>
            <person name="Zhang G."/>
            <person name="Ye C."/>
            <person name="Mutti N.S."/>
            <person name="Fang X."/>
            <person name="Qin N."/>
            <person name="Donahue G."/>
            <person name="Yang P."/>
            <person name="Li Q."/>
            <person name="Li C."/>
            <person name="Zhang P."/>
            <person name="Huang Z."/>
            <person name="Berger S.L."/>
            <person name="Reinberg D."/>
            <person name="Wang J."/>
            <person name="Liebig J."/>
        </authorList>
    </citation>
    <scope>NUCLEOTIDE SEQUENCE [LARGE SCALE GENOMIC DNA]</scope>
    <source>
        <strain evidence="6">C129</strain>
    </source>
</reference>
<dbReference type="OrthoDB" id="361362at2759"/>
<dbReference type="EMBL" id="GL437203">
    <property type="protein sequence ID" value="EFN70805.1"/>
    <property type="molecule type" value="Genomic_DNA"/>
</dbReference>